<dbReference type="InterPro" id="IPR014016">
    <property type="entry name" value="UvrD-like_ATP-bd"/>
</dbReference>
<keyword evidence="2 10" id="KW-0378">Hydrolase</keyword>
<evidence type="ECO:0000259" key="11">
    <source>
        <dbReference type="PROSITE" id="PS51198"/>
    </source>
</evidence>
<keyword evidence="1 10" id="KW-0547">Nucleotide-binding</keyword>
<gene>
    <name evidence="12" type="ORF">ALQ36_01222</name>
</gene>
<dbReference type="GO" id="GO:0005524">
    <property type="term" value="F:ATP binding"/>
    <property type="evidence" value="ECO:0007669"/>
    <property type="project" value="UniProtKB-UniRule"/>
</dbReference>
<evidence type="ECO:0000256" key="4">
    <source>
        <dbReference type="ARBA" id="ARBA00022840"/>
    </source>
</evidence>
<evidence type="ECO:0000256" key="8">
    <source>
        <dbReference type="ARBA" id="ARBA00034923"/>
    </source>
</evidence>
<comment type="catalytic activity">
    <reaction evidence="6">
        <text>Couples ATP hydrolysis with the unwinding of duplex DNA by translocating in the 3'-5' direction.</text>
        <dbReference type="EC" id="5.6.2.4"/>
    </reaction>
</comment>
<comment type="catalytic activity">
    <reaction evidence="9">
        <text>ATP + H2O = ADP + phosphate + H(+)</text>
        <dbReference type="Rhea" id="RHEA:13065"/>
        <dbReference type="ChEBI" id="CHEBI:15377"/>
        <dbReference type="ChEBI" id="CHEBI:15378"/>
        <dbReference type="ChEBI" id="CHEBI:30616"/>
        <dbReference type="ChEBI" id="CHEBI:43474"/>
        <dbReference type="ChEBI" id="CHEBI:456216"/>
        <dbReference type="EC" id="5.6.2.4"/>
    </reaction>
</comment>
<dbReference type="PROSITE" id="PS51198">
    <property type="entry name" value="UVRD_HELICASE_ATP_BIND"/>
    <property type="match status" value="1"/>
</dbReference>
<dbReference type="Pfam" id="PF00580">
    <property type="entry name" value="UvrD-helicase"/>
    <property type="match status" value="2"/>
</dbReference>
<dbReference type="RefSeq" id="WP_122279698.1">
    <property type="nucleotide sequence ID" value="NZ_RBPY01000087.1"/>
</dbReference>
<keyword evidence="4 10" id="KW-0067">ATP-binding</keyword>
<dbReference type="Pfam" id="PF13361">
    <property type="entry name" value="UvrD_C"/>
    <property type="match status" value="1"/>
</dbReference>
<dbReference type="InterPro" id="IPR027417">
    <property type="entry name" value="P-loop_NTPase"/>
</dbReference>
<dbReference type="SUPFAM" id="SSF52540">
    <property type="entry name" value="P-loop containing nucleoside triphosphate hydrolases"/>
    <property type="match status" value="1"/>
</dbReference>
<dbReference type="InterPro" id="IPR014017">
    <property type="entry name" value="DNA_helicase_UvrD-like_C"/>
</dbReference>
<evidence type="ECO:0000313" key="13">
    <source>
        <dbReference type="Proteomes" id="UP000281350"/>
    </source>
</evidence>
<evidence type="ECO:0000256" key="3">
    <source>
        <dbReference type="ARBA" id="ARBA00022806"/>
    </source>
</evidence>
<keyword evidence="3 10" id="KW-0347">Helicase</keyword>
<evidence type="ECO:0000256" key="10">
    <source>
        <dbReference type="PROSITE-ProRule" id="PRU00560"/>
    </source>
</evidence>
<evidence type="ECO:0000256" key="6">
    <source>
        <dbReference type="ARBA" id="ARBA00034617"/>
    </source>
</evidence>
<dbReference type="PANTHER" id="PTHR11070:SF2">
    <property type="entry name" value="ATP-DEPENDENT DNA HELICASE SRS2"/>
    <property type="match status" value="1"/>
</dbReference>
<dbReference type="GO" id="GO:0003677">
    <property type="term" value="F:DNA binding"/>
    <property type="evidence" value="ECO:0007669"/>
    <property type="project" value="InterPro"/>
</dbReference>
<accession>A0A3M5TEE9</accession>
<dbReference type="InterPro" id="IPR000212">
    <property type="entry name" value="DNA_helicase_UvrD/REP"/>
</dbReference>
<evidence type="ECO:0000256" key="9">
    <source>
        <dbReference type="ARBA" id="ARBA00048988"/>
    </source>
</evidence>
<proteinExistence type="predicted"/>
<dbReference type="EC" id="5.6.2.4" evidence="7"/>
<dbReference type="GO" id="GO:0000725">
    <property type="term" value="P:recombinational repair"/>
    <property type="evidence" value="ECO:0007669"/>
    <property type="project" value="TreeGrafter"/>
</dbReference>
<dbReference type="PANTHER" id="PTHR11070">
    <property type="entry name" value="UVRD / RECB / PCRA DNA HELICASE FAMILY MEMBER"/>
    <property type="match status" value="1"/>
</dbReference>
<evidence type="ECO:0000313" key="12">
    <source>
        <dbReference type="EMBL" id="RMO78293.1"/>
    </source>
</evidence>
<dbReference type="GO" id="GO:0016887">
    <property type="term" value="F:ATP hydrolysis activity"/>
    <property type="evidence" value="ECO:0007669"/>
    <property type="project" value="RHEA"/>
</dbReference>
<evidence type="ECO:0000256" key="2">
    <source>
        <dbReference type="ARBA" id="ARBA00022801"/>
    </source>
</evidence>
<organism evidence="12 13">
    <name type="scientific">Pseudomonas syringae pv. primulae</name>
    <dbReference type="NCBI Taxonomy" id="251707"/>
    <lineage>
        <taxon>Bacteria</taxon>
        <taxon>Pseudomonadati</taxon>
        <taxon>Pseudomonadota</taxon>
        <taxon>Gammaproteobacteria</taxon>
        <taxon>Pseudomonadales</taxon>
        <taxon>Pseudomonadaceae</taxon>
        <taxon>Pseudomonas</taxon>
    </lineage>
</organism>
<evidence type="ECO:0000256" key="5">
    <source>
        <dbReference type="ARBA" id="ARBA00023235"/>
    </source>
</evidence>
<dbReference type="Gene3D" id="3.40.50.300">
    <property type="entry name" value="P-loop containing nucleotide triphosphate hydrolases"/>
    <property type="match status" value="2"/>
</dbReference>
<feature type="binding site" evidence="10">
    <location>
        <begin position="25"/>
        <end position="32"/>
    </location>
    <ligand>
        <name>ATP</name>
        <dbReference type="ChEBI" id="CHEBI:30616"/>
    </ligand>
</feature>
<keyword evidence="5" id="KW-0413">Isomerase</keyword>
<feature type="domain" description="UvrD-like helicase ATP-binding" evidence="11">
    <location>
        <begin position="4"/>
        <end position="254"/>
    </location>
</feature>
<evidence type="ECO:0000256" key="7">
    <source>
        <dbReference type="ARBA" id="ARBA00034808"/>
    </source>
</evidence>
<protein>
    <recommendedName>
        <fullName evidence="7">DNA 3'-5' helicase</fullName>
        <ecNumber evidence="7">5.6.2.4</ecNumber>
    </recommendedName>
    <alternativeName>
        <fullName evidence="8">DNA 3'-5' helicase II</fullName>
    </alternativeName>
</protein>
<sequence>MSALFTYSKAQNAAIDCPDSMVITACPGSGKTTVMVEKIRQEFNNLKPYQGVIGISFTIKSSKELGDKCKKNGADIRSSFFGTIDNFCLAEIIFPFLARLYGASDQDIACLQYNQLKDEYKVNLPDLSKSDINLITDDYGSYESEFIEHYRKGFILLEAVTVIACKILERSEACKRYIKARYRSVYIDEYQDTSEPQHTLFCALHSLGLKSVAVGDTQQSIFAFRGSNPAHLLALVTDTSNFKHHVIDINHRSHPSIINYANRLFSPQCQLIPVVTTDIQVYHRCFNGTQEDVASQLNDWIKKAARIFKIEDLSQVAILVRRNGSIDRLQRNLKLPARFYKDDPLSQVASPLGRFFSSLLYFYFDHRKLVERILEDFSLLKTTPAKLRSLRRSIHDLRDLQPNNLPSAFLEIAHWFRFPKENHVEIEALEQTISSQEEILHYESTRPGEIQVMTLHKSKGLEFDLVIHLDLYDWVFPTRKYTGNFDDGVFPDWDQDLNLHFVGVTRAKKWCVLITSTQRLNFEGDTKRGAASQFMNIPGVAGLHR</sequence>
<comment type="caution">
    <text evidence="12">The sequence shown here is derived from an EMBL/GenBank/DDBJ whole genome shotgun (WGS) entry which is preliminary data.</text>
</comment>
<dbReference type="GO" id="GO:0043138">
    <property type="term" value="F:3'-5' DNA helicase activity"/>
    <property type="evidence" value="ECO:0007669"/>
    <property type="project" value="UniProtKB-EC"/>
</dbReference>
<evidence type="ECO:0000256" key="1">
    <source>
        <dbReference type="ARBA" id="ARBA00022741"/>
    </source>
</evidence>
<dbReference type="EMBL" id="RBPY01000087">
    <property type="protein sequence ID" value="RMO78293.1"/>
    <property type="molecule type" value="Genomic_DNA"/>
</dbReference>
<name>A0A3M5TEE9_9PSED</name>
<dbReference type="Proteomes" id="UP000281350">
    <property type="component" value="Unassembled WGS sequence"/>
</dbReference>
<dbReference type="AlphaFoldDB" id="A0A3M5TEE9"/>
<reference evidence="12 13" key="1">
    <citation type="submission" date="2018-08" db="EMBL/GenBank/DDBJ databases">
        <title>Recombination of ecologically and evolutionarily significant loci maintains genetic cohesion in the Pseudomonas syringae species complex.</title>
        <authorList>
            <person name="Dillon M."/>
            <person name="Thakur S."/>
            <person name="Almeida R.N.D."/>
            <person name="Weir B.S."/>
            <person name="Guttman D.S."/>
        </authorList>
    </citation>
    <scope>NUCLEOTIDE SEQUENCE [LARGE SCALE GENOMIC DNA]</scope>
    <source>
        <strain evidence="12 13">ICMP 2732</strain>
    </source>
</reference>